<dbReference type="Proteomes" id="UP000184123">
    <property type="component" value="Unassembled WGS sequence"/>
</dbReference>
<reference evidence="1 2" key="1">
    <citation type="submission" date="2016-11" db="EMBL/GenBank/DDBJ databases">
        <authorList>
            <person name="Jaros S."/>
            <person name="Januszkiewicz K."/>
            <person name="Wedrychowicz H."/>
        </authorList>
    </citation>
    <scope>NUCLEOTIDE SEQUENCE [LARGE SCALE GENOMIC DNA]</scope>
    <source>
        <strain evidence="1 2">DSM 4740</strain>
    </source>
</reference>
<dbReference type="AlphaFoldDB" id="A0A1M7FVU7"/>
<accession>A0A1M7FVU7</accession>
<protein>
    <submittedName>
        <fullName evidence="1">Uncharacterized protein</fullName>
    </submittedName>
</protein>
<organism evidence="1 2">
    <name type="scientific">Halomonas cupida</name>
    <dbReference type="NCBI Taxonomy" id="44933"/>
    <lineage>
        <taxon>Bacteria</taxon>
        <taxon>Pseudomonadati</taxon>
        <taxon>Pseudomonadota</taxon>
        <taxon>Gammaproteobacteria</taxon>
        <taxon>Oceanospirillales</taxon>
        <taxon>Halomonadaceae</taxon>
        <taxon>Halomonas</taxon>
    </lineage>
</organism>
<gene>
    <name evidence="1" type="ORF">SAMN05660971_02085</name>
</gene>
<name>A0A1M7FVU7_9GAMM</name>
<proteinExistence type="predicted"/>
<evidence type="ECO:0000313" key="2">
    <source>
        <dbReference type="Proteomes" id="UP000184123"/>
    </source>
</evidence>
<evidence type="ECO:0000313" key="1">
    <source>
        <dbReference type="EMBL" id="SHM08025.1"/>
    </source>
</evidence>
<sequence length="51" mass="5489">MLVQGWHGICNSICQCHRVAHVFVGSCPGACYNSSGTPKDNRNTPILESVT</sequence>
<dbReference type="EMBL" id="FRCA01000005">
    <property type="protein sequence ID" value="SHM08025.1"/>
    <property type="molecule type" value="Genomic_DNA"/>
</dbReference>